<dbReference type="InterPro" id="IPR038709">
    <property type="entry name" value="RpoN_core-bd_sf"/>
</dbReference>
<keyword evidence="5" id="KW-0805">Transcription regulation</keyword>
<dbReference type="InterPro" id="IPR007046">
    <property type="entry name" value="RNA_pol_sigma_54_core-bd"/>
</dbReference>
<feature type="compositionally biased region" description="Polar residues" evidence="9">
    <location>
        <begin position="63"/>
        <end position="82"/>
    </location>
</feature>
<dbReference type="NCBIfam" id="TIGR02395">
    <property type="entry name" value="rpoN_sigma"/>
    <property type="match status" value="1"/>
</dbReference>
<dbReference type="PANTHER" id="PTHR32248">
    <property type="entry name" value="RNA POLYMERASE SIGMA-54 FACTOR"/>
    <property type="match status" value="1"/>
</dbReference>
<dbReference type="PIRSF" id="PIRSF000774">
    <property type="entry name" value="RpoN"/>
    <property type="match status" value="1"/>
</dbReference>
<dbReference type="Gene3D" id="1.10.10.60">
    <property type="entry name" value="Homeodomain-like"/>
    <property type="match status" value="1"/>
</dbReference>
<dbReference type="PROSITE" id="PS50044">
    <property type="entry name" value="SIGMA54_3"/>
    <property type="match status" value="1"/>
</dbReference>
<feature type="domain" description="RNA polymerase sigma factor 54 DNA-binding" evidence="10">
    <location>
        <begin position="325"/>
        <end position="483"/>
    </location>
</feature>
<protein>
    <submittedName>
        <fullName evidence="12">RNA polymerase sigma-54 factor</fullName>
    </submittedName>
</protein>
<dbReference type="AlphaFoldDB" id="A0A8J3DJ99"/>
<sequence>MAHQGLQQVQKQAQTLVLAPQLRQSLKILQAATLELRNSILEELQQNPTLEELPIEGISLEQETSEANQEATDNDNVSNDEMQLSEEDYSKLSQLDEDYREYYTQEASNSVYTSEDAQRRQHFFDSLVSETSLQEHLIRQADLCDMTPTMKEGVDYLIGSLDDRGFLTTTLSDAALMTRLPLQDMQAASDLLKTLDPPGIGTKDLQDCLLTQLELMEREDTLAAEIIRDHYELLLRHRIPDIARKAGASVDEIQFAIEEIAALDPAPGSKFSDDNNRVVVPDVTVEKQDDTWVIILNNDYIPRLRISPAYKEMIATGKIVGKDKEYIREKIRAGRFLMNSIEQRQQTIERITEEILKYQLEFFEHGVSKLRPLTMNQIAQTVGVHETTVSRAIANKFIETPHGVFEFKYFFTPGYQGKNGQSVSNKSIKDRIAHIIGDENPAKPLSDQEVVKILAEEDVKIARRTVAKYREELGILPTNLRRRFH</sequence>
<dbReference type="Proteomes" id="UP000642829">
    <property type="component" value="Unassembled WGS sequence"/>
</dbReference>
<dbReference type="PRINTS" id="PR00045">
    <property type="entry name" value="SIGMA54FCT"/>
</dbReference>
<dbReference type="Pfam" id="PF00309">
    <property type="entry name" value="Sigma54_AID"/>
    <property type="match status" value="1"/>
</dbReference>
<dbReference type="EMBL" id="BMXG01000021">
    <property type="protein sequence ID" value="GHC09488.1"/>
    <property type="molecule type" value="Genomic_DNA"/>
</dbReference>
<evidence type="ECO:0000313" key="13">
    <source>
        <dbReference type="Proteomes" id="UP000642829"/>
    </source>
</evidence>
<feature type="region of interest" description="Disordered" evidence="9">
    <location>
        <begin position="63"/>
        <end position="85"/>
    </location>
</feature>
<dbReference type="GO" id="GO:0001216">
    <property type="term" value="F:DNA-binding transcription activator activity"/>
    <property type="evidence" value="ECO:0007669"/>
    <property type="project" value="InterPro"/>
</dbReference>
<dbReference type="Gene3D" id="1.10.10.1330">
    <property type="entry name" value="RNA polymerase sigma-54 factor, core-binding domain"/>
    <property type="match status" value="1"/>
</dbReference>
<evidence type="ECO:0000256" key="5">
    <source>
        <dbReference type="ARBA" id="ARBA00023015"/>
    </source>
</evidence>
<dbReference type="GO" id="GO:0006352">
    <property type="term" value="P:DNA-templated transcription initiation"/>
    <property type="evidence" value="ECO:0007669"/>
    <property type="project" value="InterPro"/>
</dbReference>
<evidence type="ECO:0000256" key="7">
    <source>
        <dbReference type="ARBA" id="ARBA00023125"/>
    </source>
</evidence>
<organism evidence="12 13">
    <name type="scientific">Cerasicoccus arenae</name>
    <dbReference type="NCBI Taxonomy" id="424488"/>
    <lineage>
        <taxon>Bacteria</taxon>
        <taxon>Pseudomonadati</taxon>
        <taxon>Verrucomicrobiota</taxon>
        <taxon>Opitutia</taxon>
        <taxon>Puniceicoccales</taxon>
        <taxon>Cerasicoccaceae</taxon>
        <taxon>Cerasicoccus</taxon>
    </lineage>
</organism>
<evidence type="ECO:0000256" key="8">
    <source>
        <dbReference type="ARBA" id="ARBA00023163"/>
    </source>
</evidence>
<keyword evidence="13" id="KW-1185">Reference proteome</keyword>
<accession>A0A8J3DJ99</accession>
<reference evidence="12" key="1">
    <citation type="journal article" date="2014" name="Int. J. Syst. Evol. Microbiol.">
        <title>Complete genome sequence of Corynebacterium casei LMG S-19264T (=DSM 44701T), isolated from a smear-ripened cheese.</title>
        <authorList>
            <consortium name="US DOE Joint Genome Institute (JGI-PGF)"/>
            <person name="Walter F."/>
            <person name="Albersmeier A."/>
            <person name="Kalinowski J."/>
            <person name="Ruckert C."/>
        </authorList>
    </citation>
    <scope>NUCLEOTIDE SEQUENCE</scope>
    <source>
        <strain evidence="12">KCTC 12870</strain>
    </source>
</reference>
<comment type="caution">
    <text evidence="12">The sequence shown here is derived from an EMBL/GenBank/DDBJ whole genome shotgun (WGS) entry which is preliminary data.</text>
</comment>
<dbReference type="PROSITE" id="PS00718">
    <property type="entry name" value="SIGMA54_2"/>
    <property type="match status" value="1"/>
</dbReference>
<dbReference type="PANTHER" id="PTHR32248:SF4">
    <property type="entry name" value="RNA POLYMERASE SIGMA-54 FACTOR"/>
    <property type="match status" value="1"/>
</dbReference>
<evidence type="ECO:0000256" key="3">
    <source>
        <dbReference type="ARBA" id="ARBA00022679"/>
    </source>
</evidence>
<comment type="similarity">
    <text evidence="1">Belongs to the sigma-54 factor family.</text>
</comment>
<dbReference type="InterPro" id="IPR007634">
    <property type="entry name" value="RNA_pol_sigma_54_DNA-bd"/>
</dbReference>
<keyword evidence="7" id="KW-0238">DNA-binding</keyword>
<evidence type="ECO:0000256" key="2">
    <source>
        <dbReference type="ARBA" id="ARBA00022478"/>
    </source>
</evidence>
<evidence type="ECO:0000256" key="1">
    <source>
        <dbReference type="ARBA" id="ARBA00008798"/>
    </source>
</evidence>
<evidence type="ECO:0000259" key="10">
    <source>
        <dbReference type="Pfam" id="PF04552"/>
    </source>
</evidence>
<dbReference type="GO" id="GO:0016779">
    <property type="term" value="F:nucleotidyltransferase activity"/>
    <property type="evidence" value="ECO:0007669"/>
    <property type="project" value="UniProtKB-KW"/>
</dbReference>
<proteinExistence type="inferred from homology"/>
<keyword evidence="6" id="KW-0731">Sigma factor</keyword>
<feature type="domain" description="RNA polymerase sigma factor 54 core-binding" evidence="11">
    <location>
        <begin position="127"/>
        <end position="310"/>
    </location>
</feature>
<evidence type="ECO:0000256" key="4">
    <source>
        <dbReference type="ARBA" id="ARBA00022695"/>
    </source>
</evidence>
<reference evidence="12" key="2">
    <citation type="submission" date="2020-09" db="EMBL/GenBank/DDBJ databases">
        <authorList>
            <person name="Sun Q."/>
            <person name="Kim S."/>
        </authorList>
    </citation>
    <scope>NUCLEOTIDE SEQUENCE</scope>
    <source>
        <strain evidence="12">KCTC 12870</strain>
    </source>
</reference>
<dbReference type="InterPro" id="IPR000394">
    <property type="entry name" value="RNA_pol_sigma_54"/>
</dbReference>
<evidence type="ECO:0000256" key="9">
    <source>
        <dbReference type="SAM" id="MobiDB-lite"/>
    </source>
</evidence>
<keyword evidence="8" id="KW-0804">Transcription</keyword>
<evidence type="ECO:0000259" key="11">
    <source>
        <dbReference type="Pfam" id="PF04963"/>
    </source>
</evidence>
<dbReference type="RefSeq" id="WP_189516407.1">
    <property type="nucleotide sequence ID" value="NZ_BMXG01000021.1"/>
</dbReference>
<dbReference type="GO" id="GO:0003677">
    <property type="term" value="F:DNA binding"/>
    <property type="evidence" value="ECO:0007669"/>
    <property type="project" value="UniProtKB-KW"/>
</dbReference>
<keyword evidence="2" id="KW-0240">DNA-directed RNA polymerase</keyword>
<name>A0A8J3DJ99_9BACT</name>
<keyword evidence="4" id="KW-0548">Nucleotidyltransferase</keyword>
<dbReference type="GO" id="GO:0000428">
    <property type="term" value="C:DNA-directed RNA polymerase complex"/>
    <property type="evidence" value="ECO:0007669"/>
    <property type="project" value="UniProtKB-KW"/>
</dbReference>
<dbReference type="Pfam" id="PF04963">
    <property type="entry name" value="Sigma54_CBD"/>
    <property type="match status" value="1"/>
</dbReference>
<evidence type="ECO:0000313" key="12">
    <source>
        <dbReference type="EMBL" id="GHC09488.1"/>
    </source>
</evidence>
<gene>
    <name evidence="12" type="ORF">GCM10007047_28410</name>
</gene>
<evidence type="ECO:0000256" key="6">
    <source>
        <dbReference type="ARBA" id="ARBA00023082"/>
    </source>
</evidence>
<keyword evidence="3" id="KW-0808">Transferase</keyword>
<dbReference type="Pfam" id="PF04552">
    <property type="entry name" value="Sigma54_DBD"/>
    <property type="match status" value="1"/>
</dbReference>
<dbReference type="GO" id="GO:0016987">
    <property type="term" value="F:sigma factor activity"/>
    <property type="evidence" value="ECO:0007669"/>
    <property type="project" value="UniProtKB-KW"/>
</dbReference>